<dbReference type="CDD" id="cd09917">
    <property type="entry name" value="F-box_SF"/>
    <property type="match status" value="1"/>
</dbReference>
<dbReference type="InterPro" id="IPR005174">
    <property type="entry name" value="KIB1-4_b-propeller"/>
</dbReference>
<evidence type="ECO:0000313" key="3">
    <source>
        <dbReference type="EMBL" id="GKV07910.1"/>
    </source>
</evidence>
<proteinExistence type="predicted"/>
<feature type="domain" description="F-box" evidence="2">
    <location>
        <begin position="52"/>
        <end position="99"/>
    </location>
</feature>
<dbReference type="AlphaFoldDB" id="A0AAV5J7J7"/>
<dbReference type="InterPro" id="IPR036047">
    <property type="entry name" value="F-box-like_dom_sf"/>
</dbReference>
<feature type="region of interest" description="Disordered" evidence="1">
    <location>
        <begin position="1"/>
        <end position="45"/>
    </location>
</feature>
<dbReference type="SMART" id="SM00256">
    <property type="entry name" value="FBOX"/>
    <property type="match status" value="1"/>
</dbReference>
<keyword evidence="4" id="KW-1185">Reference proteome</keyword>
<organism evidence="3 4">
    <name type="scientific">Rubroshorea leprosula</name>
    <dbReference type="NCBI Taxonomy" id="152421"/>
    <lineage>
        <taxon>Eukaryota</taxon>
        <taxon>Viridiplantae</taxon>
        <taxon>Streptophyta</taxon>
        <taxon>Embryophyta</taxon>
        <taxon>Tracheophyta</taxon>
        <taxon>Spermatophyta</taxon>
        <taxon>Magnoliopsida</taxon>
        <taxon>eudicotyledons</taxon>
        <taxon>Gunneridae</taxon>
        <taxon>Pentapetalae</taxon>
        <taxon>rosids</taxon>
        <taxon>malvids</taxon>
        <taxon>Malvales</taxon>
        <taxon>Dipterocarpaceae</taxon>
        <taxon>Rubroshorea</taxon>
    </lineage>
</organism>
<reference evidence="3 4" key="1">
    <citation type="journal article" date="2021" name="Commun. Biol.">
        <title>The genome of Shorea leprosula (Dipterocarpaceae) highlights the ecological relevance of drought in aseasonal tropical rainforests.</title>
        <authorList>
            <person name="Ng K.K.S."/>
            <person name="Kobayashi M.J."/>
            <person name="Fawcett J.A."/>
            <person name="Hatakeyama M."/>
            <person name="Paape T."/>
            <person name="Ng C.H."/>
            <person name="Ang C.C."/>
            <person name="Tnah L.H."/>
            <person name="Lee C.T."/>
            <person name="Nishiyama T."/>
            <person name="Sese J."/>
            <person name="O'Brien M.J."/>
            <person name="Copetti D."/>
            <person name="Mohd Noor M.I."/>
            <person name="Ong R.C."/>
            <person name="Putra M."/>
            <person name="Sireger I.Z."/>
            <person name="Indrioko S."/>
            <person name="Kosugi Y."/>
            <person name="Izuno A."/>
            <person name="Isagi Y."/>
            <person name="Lee S.L."/>
            <person name="Shimizu K.K."/>
        </authorList>
    </citation>
    <scope>NUCLEOTIDE SEQUENCE [LARGE SCALE GENOMIC DNA]</scope>
    <source>
        <strain evidence="3">214</strain>
    </source>
</reference>
<evidence type="ECO:0000256" key="1">
    <source>
        <dbReference type="SAM" id="MobiDB-lite"/>
    </source>
</evidence>
<dbReference type="EMBL" id="BPVZ01000028">
    <property type="protein sequence ID" value="GKV07910.1"/>
    <property type="molecule type" value="Genomic_DNA"/>
</dbReference>
<comment type="caution">
    <text evidence="3">The sequence shown here is derived from an EMBL/GenBank/DDBJ whole genome shotgun (WGS) entry which is preliminary data.</text>
</comment>
<gene>
    <name evidence="3" type="ORF">SLEP1_g19612</name>
</gene>
<evidence type="ECO:0000313" key="4">
    <source>
        <dbReference type="Proteomes" id="UP001054252"/>
    </source>
</evidence>
<dbReference type="Gene3D" id="1.20.1280.50">
    <property type="match status" value="1"/>
</dbReference>
<dbReference type="PANTHER" id="PTHR45463:SF8">
    <property type="entry name" value="OS09G0392200 PROTEIN"/>
    <property type="match status" value="1"/>
</dbReference>
<dbReference type="InterPro" id="IPR001810">
    <property type="entry name" value="F-box_dom"/>
</dbReference>
<accession>A0AAV5J7J7</accession>
<name>A0AAV5J7J7_9ROSI</name>
<dbReference type="PANTHER" id="PTHR45463">
    <property type="entry name" value="OS09G0392200 PROTEIN"/>
    <property type="match status" value="1"/>
</dbReference>
<sequence length="406" mass="46069">MEKKAVEDCDGCHQQPRMPISSVSAGTRLKSGNKNTSKQRYNKRNARKECTWRPWSDLPGELLSEIAKGLSVADYLSFGRVCRNWRSITVSSKREFLESQAPLVLVISSHARKTCFFFDMSSQDTYRTVLPKFSGRSIVGISSGYLIMQLSDIMLTNPITGHTLEFPGALQPFPDRITMSDGCIFASTMPHQDFLVVALFSMHLNLQFRRSRDHQWTFYSYAGEPWEIKDITAFGARIYALTSDSQIRVLSLKNPPTMEPLQLKGKPHLGSNVTFAASDEHLVVLDLVPHRRVEVYRIDFVSSQWVKVDDLGDQSVFMSDMIHLRLASLHTTASWGGRRNCVYYLGPWSAKGTVFTLEGDLVENISVAPGDRLRSIRASYGWYFPRDSHKMNSVWDDQFDDDLTNA</sequence>
<feature type="compositionally biased region" description="Basic and acidic residues" evidence="1">
    <location>
        <begin position="1"/>
        <end position="11"/>
    </location>
</feature>
<protein>
    <recommendedName>
        <fullName evidence="2">F-box domain-containing protein</fullName>
    </recommendedName>
</protein>
<dbReference type="SUPFAM" id="SSF81383">
    <property type="entry name" value="F-box domain"/>
    <property type="match status" value="1"/>
</dbReference>
<dbReference type="Pfam" id="PF03478">
    <property type="entry name" value="Beta-prop_KIB1-4"/>
    <property type="match status" value="1"/>
</dbReference>
<evidence type="ECO:0000259" key="2">
    <source>
        <dbReference type="PROSITE" id="PS50181"/>
    </source>
</evidence>
<dbReference type="PROSITE" id="PS50181">
    <property type="entry name" value="FBOX"/>
    <property type="match status" value="1"/>
</dbReference>
<dbReference type="Proteomes" id="UP001054252">
    <property type="component" value="Unassembled WGS sequence"/>
</dbReference>
<dbReference type="Pfam" id="PF00646">
    <property type="entry name" value="F-box"/>
    <property type="match status" value="1"/>
</dbReference>
<feature type="compositionally biased region" description="Polar residues" evidence="1">
    <location>
        <begin position="21"/>
        <end position="39"/>
    </location>
</feature>